<evidence type="ECO:0000256" key="1">
    <source>
        <dbReference type="SAM" id="MobiDB-lite"/>
    </source>
</evidence>
<feature type="region of interest" description="Disordered" evidence="1">
    <location>
        <begin position="41"/>
        <end position="64"/>
    </location>
</feature>
<sequence>MRETSFAFLRSLWKRAKSTPNRSAMEVALQTEVNGNIKYETPPSPTHRLAPPASGETMTSFTGV</sequence>
<evidence type="ECO:0000313" key="2">
    <source>
        <dbReference type="EMBL" id="CAL1695785.1"/>
    </source>
</evidence>
<organism evidence="2 3">
    <name type="scientific">Somion occarium</name>
    <dbReference type="NCBI Taxonomy" id="3059160"/>
    <lineage>
        <taxon>Eukaryota</taxon>
        <taxon>Fungi</taxon>
        <taxon>Dikarya</taxon>
        <taxon>Basidiomycota</taxon>
        <taxon>Agaricomycotina</taxon>
        <taxon>Agaricomycetes</taxon>
        <taxon>Polyporales</taxon>
        <taxon>Cerrenaceae</taxon>
        <taxon>Somion</taxon>
    </lineage>
</organism>
<keyword evidence="3" id="KW-1185">Reference proteome</keyword>
<dbReference type="Proteomes" id="UP001497453">
    <property type="component" value="Chromosome 1"/>
</dbReference>
<reference evidence="3" key="1">
    <citation type="submission" date="2024-04" db="EMBL/GenBank/DDBJ databases">
        <authorList>
            <person name="Shaw F."/>
            <person name="Minotto A."/>
        </authorList>
    </citation>
    <scope>NUCLEOTIDE SEQUENCE [LARGE SCALE GENOMIC DNA]</scope>
</reference>
<name>A0ABP1CJB4_9APHY</name>
<proteinExistence type="predicted"/>
<evidence type="ECO:0000313" key="3">
    <source>
        <dbReference type="Proteomes" id="UP001497453"/>
    </source>
</evidence>
<accession>A0ABP1CJB4</accession>
<gene>
    <name evidence="2" type="ORF">GFSPODELE1_LOCUS895</name>
</gene>
<protein>
    <submittedName>
        <fullName evidence="2">Uncharacterized protein</fullName>
    </submittedName>
</protein>
<dbReference type="EMBL" id="OZ037944">
    <property type="protein sequence ID" value="CAL1695785.1"/>
    <property type="molecule type" value="Genomic_DNA"/>
</dbReference>